<feature type="compositionally biased region" description="Gly residues" evidence="11">
    <location>
        <begin position="740"/>
        <end position="753"/>
    </location>
</feature>
<keyword evidence="6" id="KW-0445">Lipid transport</keyword>
<keyword evidence="14" id="KW-1185">Reference proteome</keyword>
<dbReference type="GO" id="GO:1990456">
    <property type="term" value="P:mitochondrion-endoplasmic reticulum membrane tethering"/>
    <property type="evidence" value="ECO:0007669"/>
    <property type="project" value="TreeGrafter"/>
</dbReference>
<feature type="compositionally biased region" description="Low complexity" evidence="11">
    <location>
        <begin position="573"/>
        <end position="585"/>
    </location>
</feature>
<evidence type="ECO:0000256" key="6">
    <source>
        <dbReference type="ARBA" id="ARBA00023055"/>
    </source>
</evidence>
<dbReference type="InterPro" id="IPR058825">
    <property type="entry name" value="MDM34_N"/>
</dbReference>
<proteinExistence type="inferred from homology"/>
<evidence type="ECO:0000256" key="9">
    <source>
        <dbReference type="ARBA" id="ARBA00023136"/>
    </source>
</evidence>
<protein>
    <recommendedName>
        <fullName evidence="10">Mitochondrial distribution and morphology protein 34</fullName>
    </recommendedName>
</protein>
<evidence type="ECO:0000256" key="4">
    <source>
        <dbReference type="ARBA" id="ARBA00022692"/>
    </source>
</evidence>
<dbReference type="HAMAP" id="MF_03105">
    <property type="entry name" value="Mdm34"/>
    <property type="match status" value="1"/>
</dbReference>
<feature type="region of interest" description="Disordered" evidence="11">
    <location>
        <begin position="422"/>
        <end position="465"/>
    </location>
</feature>
<keyword evidence="7" id="KW-0446">Lipid-binding</keyword>
<feature type="compositionally biased region" description="Low complexity" evidence="11">
    <location>
        <begin position="349"/>
        <end position="358"/>
    </location>
</feature>
<keyword evidence="8 10" id="KW-0496">Mitochondrion</keyword>
<dbReference type="GO" id="GO:0008289">
    <property type="term" value="F:lipid binding"/>
    <property type="evidence" value="ECO:0007669"/>
    <property type="project" value="UniProtKB-KW"/>
</dbReference>
<evidence type="ECO:0000256" key="8">
    <source>
        <dbReference type="ARBA" id="ARBA00023128"/>
    </source>
</evidence>
<evidence type="ECO:0000256" key="10">
    <source>
        <dbReference type="HAMAP-Rule" id="MF_03105"/>
    </source>
</evidence>
<organism evidence="13 14">
    <name type="scientific">Rhodotorula mucilaginosa</name>
    <name type="common">Yeast</name>
    <name type="synonym">Rhodotorula rubra</name>
    <dbReference type="NCBI Taxonomy" id="5537"/>
    <lineage>
        <taxon>Eukaryota</taxon>
        <taxon>Fungi</taxon>
        <taxon>Dikarya</taxon>
        <taxon>Basidiomycota</taxon>
        <taxon>Pucciniomycotina</taxon>
        <taxon>Microbotryomycetes</taxon>
        <taxon>Sporidiobolales</taxon>
        <taxon>Sporidiobolaceae</taxon>
        <taxon>Rhodotorula</taxon>
    </lineage>
</organism>
<keyword evidence="3 10" id="KW-1134">Transmembrane beta strand</keyword>
<feature type="compositionally biased region" description="Low complexity" evidence="11">
    <location>
        <begin position="858"/>
        <end position="871"/>
    </location>
</feature>
<evidence type="ECO:0000256" key="5">
    <source>
        <dbReference type="ARBA" id="ARBA00022787"/>
    </source>
</evidence>
<dbReference type="PANTHER" id="PTHR28185:SF1">
    <property type="entry name" value="MITOCHONDRIAL DISTRIBUTION AND MORPHOLOGY PROTEIN 34"/>
    <property type="match status" value="1"/>
</dbReference>
<reference evidence="13 14" key="1">
    <citation type="submission" date="2020-11" db="EMBL/GenBank/DDBJ databases">
        <title>Kefir isolates.</title>
        <authorList>
            <person name="Marcisauskas S."/>
            <person name="Kim Y."/>
            <person name="Blasche S."/>
        </authorList>
    </citation>
    <scope>NUCLEOTIDE SEQUENCE [LARGE SCALE GENOMIC DNA]</scope>
    <source>
        <strain evidence="13 14">KR</strain>
    </source>
</reference>
<feature type="compositionally biased region" description="Polar residues" evidence="11">
    <location>
        <begin position="284"/>
        <end position="293"/>
    </location>
</feature>
<dbReference type="AlphaFoldDB" id="A0A9P6VV79"/>
<sequence length="979" mass="101729">MSFNFEWPQFSEAFYDDAREMLAQALNKGTKPPIIADRIEVKELNMGTIPPELEILEIGDLSTDRFRGIFRLTYTGDAYIVLQTRVQANPLNVPRPSLDILNAPRILFAAAPLVVPMTLRLSNLSLRAIVVLVVSRQKGITLVFKNDPLEKVDVSSSFDGVESVAGFIQREIENQLREAFRSDLPSVIHRLSQKWLSGEVKSAGKAAGSFKAAHKVGGLVGEGFDKDAKIETRTAYDAGRASAEVHGLGEHGGGGPTTRGRAHTRRMSARDSDTGESLELAGSQVDSTWSTWAGNRMTRGGGGSGDGGGLASSRYSATSSDPYPGSRSPSLRRLASRSSAGQHHHHSHQSTQRASSSGPSSLVSHDQLDSVPESIESYDPTYGLRPDSIPHHAGFKNYEKLVKGGSSRRGLGEVLSDAAADGLGADGLSPDSGHRDPYDDEYDEAAGLGGEDGDLEPDSQYYSSSSSHFETIPAVGGGTITRPRVFHTQSQMRFGPGVASSAYDPASAGSLTAHGSPSSVTARSAAGGSTASTLGLGRSASFYGGHVRSASAGGAFATPYGNGSGGGGLAARFSSGASSSGASSARFPFPRHPPSYSFQGGGPSRAGSSIVRNTSMPALSRHATSSSSHPAPRVDPPLATPTLQHRTHRGGVGGGGGVEPEPESDQLAFTRPSPVDLLSRSPSSLLNTSFLDEEHLPITLNPSGNDSCAHLATLTSSNQTLSPFTRDHAHVTARSSPHLGGAGPGGSADEGATGGALRVASVPRGRSELLFGKAAPANMNGQQQQQQQQQPVKAIRKRLHRIGSAKVGSGSSSMPGGGALSGYASPGSPAMPNSPVMVGASTFSGGIPQAGYHYNHRSSSIPSSSAYPQSQTDSRRQGGQHHRRSTSAYSSLSPSRYAAAAAASPRTAPSPFSVTRGKVSLASDYGTAMATGAAGVGAHKTAPSELSDYFPPAVTSTMADMEAVAGSSAREMLSRMGLH</sequence>
<dbReference type="InterPro" id="IPR031468">
    <property type="entry name" value="SMP_LBD"/>
</dbReference>
<feature type="compositionally biased region" description="Low complexity" evidence="11">
    <location>
        <begin position="521"/>
        <end position="531"/>
    </location>
</feature>
<comment type="subunit">
    <text evidence="10">Component of the ER-mitochondria encounter structure (ERMES) or MDM complex, composed of MMM1, MDM10, MDM12 and MDM34.</text>
</comment>
<name>A0A9P6VV79_RHOMI</name>
<evidence type="ECO:0000256" key="3">
    <source>
        <dbReference type="ARBA" id="ARBA00022452"/>
    </source>
</evidence>
<dbReference type="Pfam" id="PF26545">
    <property type="entry name" value="Mdm34_N"/>
    <property type="match status" value="1"/>
</dbReference>
<dbReference type="InterPro" id="IPR027536">
    <property type="entry name" value="MDM34"/>
</dbReference>
<keyword evidence="9 10" id="KW-0472">Membrane</keyword>
<evidence type="ECO:0000313" key="14">
    <source>
        <dbReference type="Proteomes" id="UP000777482"/>
    </source>
</evidence>
<keyword evidence="2" id="KW-0813">Transport</keyword>
<evidence type="ECO:0000256" key="1">
    <source>
        <dbReference type="ARBA" id="ARBA00004370"/>
    </source>
</evidence>
<evidence type="ECO:0000256" key="2">
    <source>
        <dbReference type="ARBA" id="ARBA00022448"/>
    </source>
</evidence>
<dbReference type="PROSITE" id="PS51847">
    <property type="entry name" value="SMP"/>
    <property type="match status" value="1"/>
</dbReference>
<dbReference type="GO" id="GO:0015914">
    <property type="term" value="P:phospholipid transport"/>
    <property type="evidence" value="ECO:0007669"/>
    <property type="project" value="TreeGrafter"/>
</dbReference>
<gene>
    <name evidence="10 13" type="primary">MDM34</name>
    <name evidence="13" type="ORF">C6P46_001368</name>
</gene>
<feature type="compositionally biased region" description="Low complexity" evidence="11">
    <location>
        <begin position="324"/>
        <end position="341"/>
    </location>
</feature>
<evidence type="ECO:0000256" key="11">
    <source>
        <dbReference type="SAM" id="MobiDB-lite"/>
    </source>
</evidence>
<evidence type="ECO:0000256" key="7">
    <source>
        <dbReference type="ARBA" id="ARBA00023121"/>
    </source>
</evidence>
<feature type="region of interest" description="Disordered" evidence="11">
    <location>
        <begin position="734"/>
        <end position="753"/>
    </location>
</feature>
<dbReference type="PANTHER" id="PTHR28185">
    <property type="entry name" value="MITOCHONDRIAL DISTRIBUTION AND MORPHOLOGY PROTEIN 34"/>
    <property type="match status" value="1"/>
</dbReference>
<feature type="compositionally biased region" description="Polar residues" evidence="11">
    <location>
        <begin position="509"/>
        <end position="520"/>
    </location>
</feature>
<feature type="region of interest" description="Disordered" evidence="11">
    <location>
        <begin position="573"/>
        <end position="669"/>
    </location>
</feature>
<feature type="compositionally biased region" description="Polar residues" evidence="11">
    <location>
        <begin position="606"/>
        <end position="629"/>
    </location>
</feature>
<comment type="function">
    <text evidence="10">Component of the ERMES/MDM complex, which serves as a molecular tether to connect the endoplasmic reticulum (ER) and mitochondria. Components of this complex are involved in the control of mitochondrial shape and protein biogenesis, and function in nonvesicular lipid trafficking between the ER and mitochondria. MDM34 is required for the interaction of the ER-resident membrane protein MMM1 and the outer mitochondrial membrane-resident beta-barrel protein MDM10.</text>
</comment>
<keyword evidence="4 10" id="KW-0812">Transmembrane</keyword>
<dbReference type="Proteomes" id="UP000777482">
    <property type="component" value="Unassembled WGS sequence"/>
</dbReference>
<feature type="domain" description="SMP-LTD" evidence="12">
    <location>
        <begin position="1"/>
        <end position="193"/>
    </location>
</feature>
<keyword evidence="5 10" id="KW-1000">Mitochondrion outer membrane</keyword>
<comment type="subcellular location">
    <subcellularLocation>
        <location evidence="1">Membrane</location>
    </subcellularLocation>
    <subcellularLocation>
        <location evidence="10">Mitochondrion outer membrane</location>
        <topology evidence="10">Multi-pass membrane protein</topology>
    </subcellularLocation>
    <text evidence="10">The ERMES/MDM complex localizes to a few discrete foci (around 10 per single cell), that represent mitochondria-endoplasmic reticulum junctions. These foci are often found next to mtDNA nucleoids.</text>
</comment>
<dbReference type="GO" id="GO:0032865">
    <property type="term" value="C:ERMES complex"/>
    <property type="evidence" value="ECO:0007669"/>
    <property type="project" value="UniProtKB-UniRule"/>
</dbReference>
<comment type="caution">
    <text evidence="13">The sequence shown here is derived from an EMBL/GenBank/DDBJ whole genome shotgun (WGS) entry which is preliminary data.</text>
</comment>
<evidence type="ECO:0000259" key="12">
    <source>
        <dbReference type="PROSITE" id="PS51847"/>
    </source>
</evidence>
<feature type="compositionally biased region" description="Gly residues" evidence="11">
    <location>
        <begin position="299"/>
        <end position="310"/>
    </location>
</feature>
<feature type="compositionally biased region" description="Low complexity" evidence="11">
    <location>
        <begin position="422"/>
        <end position="431"/>
    </location>
</feature>
<feature type="region of interest" description="Disordered" evidence="11">
    <location>
        <begin position="244"/>
        <end position="368"/>
    </location>
</feature>
<comment type="similarity">
    <text evidence="10">Belongs to the MDM34 family.</text>
</comment>
<accession>A0A9P6VV79</accession>
<dbReference type="EMBL" id="PUHQ01000136">
    <property type="protein sequence ID" value="KAG0654868.1"/>
    <property type="molecule type" value="Genomic_DNA"/>
</dbReference>
<feature type="region of interest" description="Disordered" evidence="11">
    <location>
        <begin position="497"/>
        <end position="531"/>
    </location>
</feature>
<evidence type="ECO:0000313" key="13">
    <source>
        <dbReference type="EMBL" id="KAG0654868.1"/>
    </source>
</evidence>
<dbReference type="GO" id="GO:0007005">
    <property type="term" value="P:mitochondrion organization"/>
    <property type="evidence" value="ECO:0007669"/>
    <property type="project" value="InterPro"/>
</dbReference>
<comment type="domain">
    <text evidence="10">Lacks alpha-helical transmembrane segments, suggesting that it resides in the membrane via beta-sheet conformations similar to those predicted for other outer membrane proteins and porin.</text>
</comment>
<dbReference type="OrthoDB" id="17927at2759"/>
<dbReference type="CDD" id="cd21673">
    <property type="entry name" value="SMP_Mdm34"/>
    <property type="match status" value="1"/>
</dbReference>
<feature type="region of interest" description="Disordered" evidence="11">
    <location>
        <begin position="851"/>
        <end position="893"/>
    </location>
</feature>